<protein>
    <submittedName>
        <fullName evidence="1">DUF1788 domain-containing protein</fullName>
    </submittedName>
</protein>
<dbReference type="InterPro" id="IPR014858">
    <property type="entry name" value="BrxB"/>
</dbReference>
<sequence>MARIEDLAETYGRHVGLPWQRTVAGAQRAIMLVYDKELERTLRARIDVFEVATRRGGHGWRLVDITDSFARWIADDEYREPYFESPEDLQLKLEAEFASDVASRIREALTADGVDENTVVAVLGAGSLFGFTRVSQVLTLVEAEIRGRLLIFFPGDFENNTYRLLDAKDGWNYLATPITLHADGAAR</sequence>
<dbReference type="Proteomes" id="UP000298596">
    <property type="component" value="Plasmid p1"/>
</dbReference>
<dbReference type="AlphaFoldDB" id="A0A4D8Q4G1"/>
<dbReference type="EMBL" id="CP032331">
    <property type="protein sequence ID" value="QCO03446.1"/>
    <property type="molecule type" value="Genomic_DNA"/>
</dbReference>
<gene>
    <name evidence="1" type="ORF">D3867_15350</name>
</gene>
<name>A0A4D8Q4G1_AZOBR</name>
<geneLocation type="plasmid" evidence="1">
    <name>p1</name>
</geneLocation>
<accession>A0A4D8Q4G1</accession>
<proteinExistence type="predicted"/>
<evidence type="ECO:0000313" key="1">
    <source>
        <dbReference type="EMBL" id="QCO03446.1"/>
    </source>
</evidence>
<reference evidence="1 2" key="1">
    <citation type="submission" date="2018-09" db="EMBL/GenBank/DDBJ databases">
        <title>Whole genome based analysis of evolution and adaptive divergence in Indian and Brazilian strains of Azospirillum brasilense.</title>
        <authorList>
            <person name="Singh C."/>
            <person name="Tripathi A.K."/>
        </authorList>
    </citation>
    <scope>NUCLEOTIDE SEQUENCE [LARGE SCALE GENOMIC DNA]</scope>
    <source>
        <strain evidence="1 2">MTCC4036</strain>
        <plasmid evidence="1 2">p1</plasmid>
    </source>
</reference>
<organism evidence="1 2">
    <name type="scientific">Azospirillum brasilense</name>
    <dbReference type="NCBI Taxonomy" id="192"/>
    <lineage>
        <taxon>Bacteria</taxon>
        <taxon>Pseudomonadati</taxon>
        <taxon>Pseudomonadota</taxon>
        <taxon>Alphaproteobacteria</taxon>
        <taxon>Rhodospirillales</taxon>
        <taxon>Azospirillaceae</taxon>
        <taxon>Azospirillum</taxon>
    </lineage>
</organism>
<dbReference type="Pfam" id="PF08747">
    <property type="entry name" value="BrxB"/>
    <property type="match status" value="1"/>
</dbReference>
<keyword evidence="1" id="KW-0614">Plasmid</keyword>
<evidence type="ECO:0000313" key="2">
    <source>
        <dbReference type="Proteomes" id="UP000298596"/>
    </source>
</evidence>